<keyword evidence="3" id="KW-1185">Reference proteome</keyword>
<organism evidence="2 3">
    <name type="scientific">Desulfatibacillum aliphaticivorans</name>
    <dbReference type="NCBI Taxonomy" id="218208"/>
    <lineage>
        <taxon>Bacteria</taxon>
        <taxon>Pseudomonadati</taxon>
        <taxon>Thermodesulfobacteriota</taxon>
        <taxon>Desulfobacteria</taxon>
        <taxon>Desulfobacterales</taxon>
        <taxon>Desulfatibacillaceae</taxon>
        <taxon>Desulfatibacillum</taxon>
    </lineage>
</organism>
<dbReference type="EMBL" id="CP001322">
    <property type="protein sequence ID" value="ACL06198.1"/>
    <property type="molecule type" value="Genomic_DNA"/>
</dbReference>
<evidence type="ECO:0000313" key="3">
    <source>
        <dbReference type="Proteomes" id="UP000000739"/>
    </source>
</evidence>
<protein>
    <recommendedName>
        <fullName evidence="1">AMP-dependent synthetase/ligase domain-containing protein</fullName>
    </recommendedName>
</protein>
<dbReference type="KEGG" id="dal:Dalk_4519"/>
<evidence type="ECO:0000313" key="2">
    <source>
        <dbReference type="EMBL" id="ACL06198.1"/>
    </source>
</evidence>
<reference evidence="2 3" key="1">
    <citation type="journal article" date="2012" name="Environ. Microbiol.">
        <title>The genome sequence of Desulfatibacillum alkenivorans AK-01: a blueprint for anaerobic alkane oxidation.</title>
        <authorList>
            <person name="Callaghan A.V."/>
            <person name="Morris B.E."/>
            <person name="Pereira I.A."/>
            <person name="McInerney M.J."/>
            <person name="Austin R.N."/>
            <person name="Groves J.T."/>
            <person name="Kukor J.J."/>
            <person name="Suflita J.M."/>
            <person name="Young L.Y."/>
            <person name="Zylstra G.J."/>
            <person name="Wawrik B."/>
        </authorList>
    </citation>
    <scope>NUCLEOTIDE SEQUENCE [LARGE SCALE GENOMIC DNA]</scope>
    <source>
        <strain evidence="2 3">AK-01</strain>
    </source>
</reference>
<dbReference type="Pfam" id="PF00501">
    <property type="entry name" value="AMP-binding"/>
    <property type="match status" value="1"/>
</dbReference>
<dbReference type="SUPFAM" id="SSF56801">
    <property type="entry name" value="Acetyl-CoA synthetase-like"/>
    <property type="match status" value="1"/>
</dbReference>
<proteinExistence type="predicted"/>
<dbReference type="InterPro" id="IPR000873">
    <property type="entry name" value="AMP-dep_synth/lig_dom"/>
</dbReference>
<dbReference type="eggNOG" id="COG0318">
    <property type="taxonomic scope" value="Bacteria"/>
</dbReference>
<dbReference type="Proteomes" id="UP000000739">
    <property type="component" value="Chromosome"/>
</dbReference>
<gene>
    <name evidence="2" type="ordered locus">Dalk_4519</name>
</gene>
<dbReference type="AlphaFoldDB" id="B8FCN5"/>
<accession>B8FCN5</accession>
<dbReference type="Gene3D" id="3.40.50.980">
    <property type="match status" value="1"/>
</dbReference>
<dbReference type="RefSeq" id="WP_015949237.1">
    <property type="nucleotide sequence ID" value="NC_011768.1"/>
</dbReference>
<feature type="domain" description="AMP-dependent synthetase/ligase" evidence="1">
    <location>
        <begin position="34"/>
        <end position="155"/>
    </location>
</feature>
<dbReference type="HOGENOM" id="CLU_1347063_0_0_7"/>
<dbReference type="PANTHER" id="PTHR43767">
    <property type="entry name" value="LONG-CHAIN-FATTY-ACID--COA LIGASE"/>
    <property type="match status" value="1"/>
</dbReference>
<sequence>MIYDSKPWLKSYDSGIPENLEIPETPLKDYLVKSCFEYPDRAAANFMGATMTYKDLLEKSGRLATALNQAGYGKGDVVAVCLPNTPQYMISIVGALRAGCAVSGLAPLLMPDEMAYQLNDCGAKALVILDLLYDAKLAPVADKVPNLQKVLVTGAADLLTGDYPTGSPISGKQVSSFFVSVQRSTRLGKNQLLGKRPKKYPVG</sequence>
<dbReference type="PANTHER" id="PTHR43767:SF1">
    <property type="entry name" value="NONRIBOSOMAL PEPTIDE SYNTHASE PES1 (EUROFUNG)-RELATED"/>
    <property type="match status" value="1"/>
</dbReference>
<dbReference type="InterPro" id="IPR050237">
    <property type="entry name" value="ATP-dep_AMP-bd_enzyme"/>
</dbReference>
<name>B8FCN5_DESAL</name>
<evidence type="ECO:0000259" key="1">
    <source>
        <dbReference type="Pfam" id="PF00501"/>
    </source>
</evidence>